<evidence type="ECO:0000313" key="1">
    <source>
        <dbReference type="EMBL" id="SET52733.1"/>
    </source>
</evidence>
<gene>
    <name evidence="1" type="ORF">SAMN05421676_105191</name>
</gene>
<keyword evidence="2" id="KW-1185">Reference proteome</keyword>
<organism evidence="1 2">
    <name type="scientific">Salinibacillus kushneri</name>
    <dbReference type="NCBI Taxonomy" id="237682"/>
    <lineage>
        <taxon>Bacteria</taxon>
        <taxon>Bacillati</taxon>
        <taxon>Bacillota</taxon>
        <taxon>Bacilli</taxon>
        <taxon>Bacillales</taxon>
        <taxon>Bacillaceae</taxon>
        <taxon>Salinibacillus</taxon>
    </lineage>
</organism>
<sequence length="51" mass="5929">MNEIPENMVQSNFINWAVFLGDIYNLSNCHMGIYAKLNVKVLIIQVEKIPY</sequence>
<name>A0A1I0F4H9_9BACI</name>
<protein>
    <submittedName>
        <fullName evidence="1">Uncharacterized protein</fullName>
    </submittedName>
</protein>
<accession>A0A1I0F4H9</accession>
<reference evidence="2" key="1">
    <citation type="submission" date="2016-10" db="EMBL/GenBank/DDBJ databases">
        <authorList>
            <person name="Varghese N."/>
            <person name="Submissions S."/>
        </authorList>
    </citation>
    <scope>NUCLEOTIDE SEQUENCE [LARGE SCALE GENOMIC DNA]</scope>
    <source>
        <strain evidence="2">CGMCC 1.3566</strain>
    </source>
</reference>
<proteinExistence type="predicted"/>
<dbReference type="EMBL" id="FOHJ01000005">
    <property type="protein sequence ID" value="SET52733.1"/>
    <property type="molecule type" value="Genomic_DNA"/>
</dbReference>
<dbReference type="AlphaFoldDB" id="A0A1I0F4H9"/>
<dbReference type="STRING" id="237682.SAMN05421676_105191"/>
<evidence type="ECO:0000313" key="2">
    <source>
        <dbReference type="Proteomes" id="UP000199095"/>
    </source>
</evidence>
<dbReference type="Proteomes" id="UP000199095">
    <property type="component" value="Unassembled WGS sequence"/>
</dbReference>